<protein>
    <submittedName>
        <fullName evidence="1">Uncharacterized protein</fullName>
    </submittedName>
</protein>
<dbReference type="Proteomes" id="UP000244005">
    <property type="component" value="Unassembled WGS sequence"/>
</dbReference>
<dbReference type="Gramene" id="Mp4g04930.1">
    <property type="protein sequence ID" value="Mp4g04930.1.cds1"/>
    <property type="gene ID" value="Mp4g04930"/>
</dbReference>
<sequence>MNKAGRPCVRIELHQSGLLRIWQRWSLDPNVEGSEAKFCGRQAKRKPHLQQQ</sequence>
<dbReference type="EMBL" id="KZ772820">
    <property type="protein sequence ID" value="PTQ28994.1"/>
    <property type="molecule type" value="Genomic_DNA"/>
</dbReference>
<accession>A0A2R6W559</accession>
<evidence type="ECO:0000313" key="2">
    <source>
        <dbReference type="Proteomes" id="UP000244005"/>
    </source>
</evidence>
<reference evidence="1" key="2">
    <citation type="submission" date="2017-12" db="EMBL/GenBank/DDBJ databases">
        <title>WGS assembly of Marchantia polymorpha.</title>
        <authorList>
            <person name="Bowman J.L."/>
            <person name="Kohchi T."/>
            <person name="Yamato K.T."/>
            <person name="Jenkins J."/>
            <person name="Shu S."/>
            <person name="Ishizaki K."/>
            <person name="Yamaoka S."/>
            <person name="Nishihama R."/>
            <person name="Nakamura Y."/>
            <person name="Berger F."/>
            <person name="Adam C."/>
            <person name="Aki S.S."/>
            <person name="Althoff F."/>
            <person name="Araki T."/>
            <person name="Arteaga-Vazquez M.A."/>
            <person name="Balasubrmanian S."/>
            <person name="Bauer D."/>
            <person name="Boehm C.R."/>
            <person name="Briginshaw L."/>
            <person name="Caballero-Perez J."/>
            <person name="Catarino B."/>
            <person name="Chen F."/>
            <person name="Chiyoda S."/>
            <person name="Chovatia M."/>
            <person name="Davies K.M."/>
            <person name="Delmans M."/>
            <person name="Demura T."/>
            <person name="Dierschke T."/>
            <person name="Dolan L."/>
            <person name="Dorantes-Acosta A.E."/>
            <person name="Eklund D.M."/>
            <person name="Florent S.N."/>
            <person name="Flores-Sandoval E."/>
            <person name="Fujiyama A."/>
            <person name="Fukuzawa H."/>
            <person name="Galik B."/>
            <person name="Grimanelli D."/>
            <person name="Grimwood J."/>
            <person name="Grossniklaus U."/>
            <person name="Hamada T."/>
            <person name="Haseloff J."/>
            <person name="Hetherington A.J."/>
            <person name="Higo A."/>
            <person name="Hirakawa Y."/>
            <person name="Hundley H.N."/>
            <person name="Ikeda Y."/>
            <person name="Inoue K."/>
            <person name="Inoue S."/>
            <person name="Ishida S."/>
            <person name="Jia Q."/>
            <person name="Kakita M."/>
            <person name="Kanazawa T."/>
            <person name="Kawai Y."/>
            <person name="Kawashima T."/>
            <person name="Kennedy M."/>
            <person name="Kinose K."/>
            <person name="Kinoshita T."/>
            <person name="Kohara Y."/>
            <person name="Koide E."/>
            <person name="Komatsu K."/>
            <person name="Kopischke S."/>
            <person name="Kubo M."/>
            <person name="Kyozuka J."/>
            <person name="Lagercrantz U."/>
            <person name="Lin S.S."/>
            <person name="Lindquist E."/>
            <person name="Lipzen A.M."/>
            <person name="Lu C."/>
            <person name="Luna E.D."/>
            <person name="Martienssen R.A."/>
            <person name="Minamino N."/>
            <person name="Mizutani M."/>
            <person name="Mizutani M."/>
            <person name="Mochizuki N."/>
            <person name="Monte I."/>
            <person name="Mosher R."/>
            <person name="Nagasaki H."/>
            <person name="Nakagami H."/>
            <person name="Naramoto S."/>
            <person name="Nishitani K."/>
            <person name="Ohtani M."/>
            <person name="Okamoto T."/>
            <person name="Okumura M."/>
            <person name="Phillips J."/>
            <person name="Pollak B."/>
            <person name="Reinders A."/>
            <person name="Roevekamp M."/>
            <person name="Sano R."/>
            <person name="Sawa S."/>
            <person name="Schmid M.W."/>
            <person name="Shirakawa M."/>
            <person name="Solano R."/>
            <person name="Spunde A."/>
            <person name="Suetsugu N."/>
            <person name="Sugano S."/>
            <person name="Sugiyama A."/>
            <person name="Sun R."/>
            <person name="Suzuki Y."/>
            <person name="Takenaka M."/>
            <person name="Takezawa D."/>
            <person name="Tomogane H."/>
            <person name="Tsuzuki M."/>
            <person name="Ueda T."/>
            <person name="Umeda M."/>
            <person name="Ward J.M."/>
            <person name="Watanabe Y."/>
            <person name="Yazaki K."/>
            <person name="Yokoyama R."/>
            <person name="Yoshitake Y."/>
            <person name="Yotsui I."/>
            <person name="Zachgo S."/>
            <person name="Schmutz J."/>
        </authorList>
    </citation>
    <scope>NUCLEOTIDE SEQUENCE [LARGE SCALE GENOMIC DNA]</scope>
    <source>
        <strain evidence="1">Tak-1</strain>
    </source>
</reference>
<keyword evidence="2" id="KW-1185">Reference proteome</keyword>
<dbReference type="EMBL" id="KZ772820">
    <property type="protein sequence ID" value="PTQ28995.1"/>
    <property type="molecule type" value="Genomic_DNA"/>
</dbReference>
<organism evidence="1 2">
    <name type="scientific">Marchantia polymorpha</name>
    <name type="common">Common liverwort</name>
    <name type="synonym">Marchantia aquatica</name>
    <dbReference type="NCBI Taxonomy" id="3197"/>
    <lineage>
        <taxon>Eukaryota</taxon>
        <taxon>Viridiplantae</taxon>
        <taxon>Streptophyta</taxon>
        <taxon>Embryophyta</taxon>
        <taxon>Marchantiophyta</taxon>
        <taxon>Marchantiopsida</taxon>
        <taxon>Marchantiidae</taxon>
        <taxon>Marchantiales</taxon>
        <taxon>Marchantiaceae</taxon>
        <taxon>Marchantia</taxon>
    </lineage>
</organism>
<gene>
    <name evidence="1" type="ORF">MARPO_0150s0017</name>
</gene>
<proteinExistence type="predicted"/>
<dbReference type="Gramene" id="Mp4g04930.2">
    <property type="protein sequence ID" value="Mp4g04930.2.cds1"/>
    <property type="gene ID" value="Mp4g04930"/>
</dbReference>
<name>A0A2R6W559_MARPO</name>
<dbReference type="AlphaFoldDB" id="A0A2R6W559"/>
<reference evidence="2" key="1">
    <citation type="journal article" date="2017" name="Cell">
        <title>Insights into land plant evolution garnered from the Marchantia polymorpha genome.</title>
        <authorList>
            <person name="Bowman J.L."/>
            <person name="Kohchi T."/>
            <person name="Yamato K.T."/>
            <person name="Jenkins J."/>
            <person name="Shu S."/>
            <person name="Ishizaki K."/>
            <person name="Yamaoka S."/>
            <person name="Nishihama R."/>
            <person name="Nakamura Y."/>
            <person name="Berger F."/>
            <person name="Adam C."/>
            <person name="Aki S.S."/>
            <person name="Althoff F."/>
            <person name="Araki T."/>
            <person name="Arteaga-Vazquez M.A."/>
            <person name="Balasubrmanian S."/>
            <person name="Barry K."/>
            <person name="Bauer D."/>
            <person name="Boehm C.R."/>
            <person name="Briginshaw L."/>
            <person name="Caballero-Perez J."/>
            <person name="Catarino B."/>
            <person name="Chen F."/>
            <person name="Chiyoda S."/>
            <person name="Chovatia M."/>
            <person name="Davies K.M."/>
            <person name="Delmans M."/>
            <person name="Demura T."/>
            <person name="Dierschke T."/>
            <person name="Dolan L."/>
            <person name="Dorantes-Acosta A.E."/>
            <person name="Eklund D.M."/>
            <person name="Florent S.N."/>
            <person name="Flores-Sandoval E."/>
            <person name="Fujiyama A."/>
            <person name="Fukuzawa H."/>
            <person name="Galik B."/>
            <person name="Grimanelli D."/>
            <person name="Grimwood J."/>
            <person name="Grossniklaus U."/>
            <person name="Hamada T."/>
            <person name="Haseloff J."/>
            <person name="Hetherington A.J."/>
            <person name="Higo A."/>
            <person name="Hirakawa Y."/>
            <person name="Hundley H.N."/>
            <person name="Ikeda Y."/>
            <person name="Inoue K."/>
            <person name="Inoue S.I."/>
            <person name="Ishida S."/>
            <person name="Jia Q."/>
            <person name="Kakita M."/>
            <person name="Kanazawa T."/>
            <person name="Kawai Y."/>
            <person name="Kawashima T."/>
            <person name="Kennedy M."/>
            <person name="Kinose K."/>
            <person name="Kinoshita T."/>
            <person name="Kohara Y."/>
            <person name="Koide E."/>
            <person name="Komatsu K."/>
            <person name="Kopischke S."/>
            <person name="Kubo M."/>
            <person name="Kyozuka J."/>
            <person name="Lagercrantz U."/>
            <person name="Lin S.S."/>
            <person name="Lindquist E."/>
            <person name="Lipzen A.M."/>
            <person name="Lu C.W."/>
            <person name="De Luna E."/>
            <person name="Martienssen R.A."/>
            <person name="Minamino N."/>
            <person name="Mizutani M."/>
            <person name="Mizutani M."/>
            <person name="Mochizuki N."/>
            <person name="Monte I."/>
            <person name="Mosher R."/>
            <person name="Nagasaki H."/>
            <person name="Nakagami H."/>
            <person name="Naramoto S."/>
            <person name="Nishitani K."/>
            <person name="Ohtani M."/>
            <person name="Okamoto T."/>
            <person name="Okumura M."/>
            <person name="Phillips J."/>
            <person name="Pollak B."/>
            <person name="Reinders A."/>
            <person name="Rovekamp M."/>
            <person name="Sano R."/>
            <person name="Sawa S."/>
            <person name="Schmid M.W."/>
            <person name="Shirakawa M."/>
            <person name="Solano R."/>
            <person name="Spunde A."/>
            <person name="Suetsugu N."/>
            <person name="Sugano S."/>
            <person name="Sugiyama A."/>
            <person name="Sun R."/>
            <person name="Suzuki Y."/>
            <person name="Takenaka M."/>
            <person name="Takezawa D."/>
            <person name="Tomogane H."/>
            <person name="Tsuzuki M."/>
            <person name="Ueda T."/>
            <person name="Umeda M."/>
            <person name="Ward J.M."/>
            <person name="Watanabe Y."/>
            <person name="Yazaki K."/>
            <person name="Yokoyama R."/>
            <person name="Yoshitake Y."/>
            <person name="Yotsui I."/>
            <person name="Zachgo S."/>
            <person name="Schmutz J."/>
        </authorList>
    </citation>
    <scope>NUCLEOTIDE SEQUENCE [LARGE SCALE GENOMIC DNA]</scope>
    <source>
        <strain evidence="2">Tak-1</strain>
    </source>
</reference>
<evidence type="ECO:0000313" key="1">
    <source>
        <dbReference type="EMBL" id="PTQ28995.1"/>
    </source>
</evidence>